<evidence type="ECO:0000313" key="10">
    <source>
        <dbReference type="Proteomes" id="UP000184226"/>
    </source>
</evidence>
<evidence type="ECO:0000256" key="3">
    <source>
        <dbReference type="ARBA" id="ARBA00022475"/>
    </source>
</evidence>
<proteinExistence type="predicted"/>
<feature type="transmembrane region" description="Helical" evidence="7">
    <location>
        <begin position="180"/>
        <end position="199"/>
    </location>
</feature>
<feature type="transmembrane region" description="Helical" evidence="7">
    <location>
        <begin position="314"/>
        <end position="333"/>
    </location>
</feature>
<dbReference type="SUPFAM" id="SSF103473">
    <property type="entry name" value="MFS general substrate transporter"/>
    <property type="match status" value="1"/>
</dbReference>
<keyword evidence="2" id="KW-0813">Transport</keyword>
<dbReference type="STRING" id="658167.SAMN04488135_11919"/>
<dbReference type="EMBL" id="FQXE01000019">
    <property type="protein sequence ID" value="SHI28090.1"/>
    <property type="molecule type" value="Genomic_DNA"/>
</dbReference>
<evidence type="ECO:0000256" key="2">
    <source>
        <dbReference type="ARBA" id="ARBA00022448"/>
    </source>
</evidence>
<gene>
    <name evidence="9" type="ORF">SAMN04488135_11919</name>
</gene>
<reference evidence="9 10" key="1">
    <citation type="submission" date="2016-11" db="EMBL/GenBank/DDBJ databases">
        <authorList>
            <person name="Jaros S."/>
            <person name="Januszkiewicz K."/>
            <person name="Wedrychowicz H."/>
        </authorList>
    </citation>
    <scope>NUCLEOTIDE SEQUENCE [LARGE SCALE GENOMIC DNA]</scope>
    <source>
        <strain evidence="9 10">CGMCC 1.10190</strain>
    </source>
</reference>
<keyword evidence="4 7" id="KW-0812">Transmembrane</keyword>
<dbReference type="PANTHER" id="PTHR23501:SF191">
    <property type="entry name" value="VACUOLAR BASIC AMINO ACID TRANSPORTER 4"/>
    <property type="match status" value="1"/>
</dbReference>
<dbReference type="InterPro" id="IPR036259">
    <property type="entry name" value="MFS_trans_sf"/>
</dbReference>
<sequence length="535" mass="57766">MSPQPTPQPSGTGRILSVRQSLLAMLGLCFVTMLVAVDQTVVGTALPTIVAELNGFELYAWVATSYLLTSVITIPIFGRLGDYYGRKPFVVASIVVFTLASALCGMADTMLQLVLARALQGIGGGMLVGTAFACVPDLFTDTHVRLRWQVLMTAAFGIANAFGPSLGGFLTQYAGWRSVFYVNLPIGAISLYFVWRFLPHIRQIQRGKIRLHWQGAVLIALGLGSLQVFVELLPVHGASFYMVLLGALAVAAFFALVFWEKRCPEPLLPLEMFRNKSLAALFCLSLFTGFIMFVLLFYLPLLLQGGFGLTPQEVGLLITPLVVFITVGSVANSRIVVRLNTPNHILYLGFGLMVLACLGLVFSGKATSRWMVVIYMMMAGTGLGFVMPNLTVFAQESAGRALLGISTALLQSVRMIGGMLGMAVIGTLVTHYYVSIVRLSLPEARGAPWLSLLEDPQVLVSQSVQSDFMAHLQRLSLQGDAFIETARAALVSAVHLGLIVTLLMAVLAFAWVCRVPVIRLSRTVATVGPGSGEQP</sequence>
<dbReference type="InterPro" id="IPR020846">
    <property type="entry name" value="MFS_dom"/>
</dbReference>
<keyword evidence="6 7" id="KW-0472">Membrane</keyword>
<evidence type="ECO:0000256" key="4">
    <source>
        <dbReference type="ARBA" id="ARBA00022692"/>
    </source>
</evidence>
<dbReference type="Proteomes" id="UP000184226">
    <property type="component" value="Unassembled WGS sequence"/>
</dbReference>
<keyword evidence="5 7" id="KW-1133">Transmembrane helix</keyword>
<dbReference type="Gene3D" id="1.20.1720.10">
    <property type="entry name" value="Multidrug resistance protein D"/>
    <property type="match status" value="1"/>
</dbReference>
<dbReference type="AlphaFoldDB" id="A0A1M5ZV17"/>
<name>A0A1M5ZV17_9BURK</name>
<dbReference type="Gene3D" id="1.20.1250.20">
    <property type="entry name" value="MFS general substrate transporter like domains"/>
    <property type="match status" value="1"/>
</dbReference>
<feature type="domain" description="Major facilitator superfamily (MFS) profile" evidence="8">
    <location>
        <begin position="24"/>
        <end position="504"/>
    </location>
</feature>
<feature type="transmembrane region" description="Helical" evidence="7">
    <location>
        <begin position="151"/>
        <end position="174"/>
    </location>
</feature>
<evidence type="ECO:0000313" key="9">
    <source>
        <dbReference type="EMBL" id="SHI28090.1"/>
    </source>
</evidence>
<evidence type="ECO:0000256" key="1">
    <source>
        <dbReference type="ARBA" id="ARBA00004651"/>
    </source>
</evidence>
<feature type="transmembrane region" description="Helical" evidence="7">
    <location>
        <begin position="121"/>
        <end position="139"/>
    </location>
</feature>
<evidence type="ECO:0000259" key="8">
    <source>
        <dbReference type="PROSITE" id="PS50850"/>
    </source>
</evidence>
<feature type="transmembrane region" description="Helical" evidence="7">
    <location>
        <begin position="239"/>
        <end position="259"/>
    </location>
</feature>
<feature type="transmembrane region" description="Helical" evidence="7">
    <location>
        <begin position="211"/>
        <end position="233"/>
    </location>
</feature>
<dbReference type="GO" id="GO:0022857">
    <property type="term" value="F:transmembrane transporter activity"/>
    <property type="evidence" value="ECO:0007669"/>
    <property type="project" value="InterPro"/>
</dbReference>
<dbReference type="Pfam" id="PF07690">
    <property type="entry name" value="MFS_1"/>
    <property type="match status" value="1"/>
</dbReference>
<keyword evidence="3" id="KW-1003">Cell membrane</keyword>
<feature type="transmembrane region" description="Helical" evidence="7">
    <location>
        <begin position="488"/>
        <end position="512"/>
    </location>
</feature>
<dbReference type="PANTHER" id="PTHR23501">
    <property type="entry name" value="MAJOR FACILITATOR SUPERFAMILY"/>
    <property type="match status" value="1"/>
</dbReference>
<comment type="subcellular location">
    <subcellularLocation>
        <location evidence="1">Cell membrane</location>
        <topology evidence="1">Multi-pass membrane protein</topology>
    </subcellularLocation>
</comment>
<accession>A0A1M5ZV17</accession>
<protein>
    <submittedName>
        <fullName evidence="9">Drug resistance transporter, EmrB/QacA subfamily</fullName>
    </submittedName>
</protein>
<dbReference type="RefSeq" id="WP_073108937.1">
    <property type="nucleotide sequence ID" value="NZ_FQXE01000019.1"/>
</dbReference>
<feature type="transmembrane region" description="Helical" evidence="7">
    <location>
        <begin position="370"/>
        <end position="394"/>
    </location>
</feature>
<evidence type="ECO:0000256" key="7">
    <source>
        <dbReference type="SAM" id="Phobius"/>
    </source>
</evidence>
<evidence type="ECO:0000256" key="6">
    <source>
        <dbReference type="ARBA" id="ARBA00023136"/>
    </source>
</evidence>
<dbReference type="GO" id="GO:0005886">
    <property type="term" value="C:plasma membrane"/>
    <property type="evidence" value="ECO:0007669"/>
    <property type="project" value="UniProtKB-SubCell"/>
</dbReference>
<evidence type="ECO:0000256" key="5">
    <source>
        <dbReference type="ARBA" id="ARBA00022989"/>
    </source>
</evidence>
<feature type="transmembrane region" description="Helical" evidence="7">
    <location>
        <begin position="21"/>
        <end position="46"/>
    </location>
</feature>
<feature type="transmembrane region" description="Helical" evidence="7">
    <location>
        <begin position="415"/>
        <end position="434"/>
    </location>
</feature>
<feature type="transmembrane region" description="Helical" evidence="7">
    <location>
        <begin position="89"/>
        <end position="115"/>
    </location>
</feature>
<dbReference type="PROSITE" id="PS50850">
    <property type="entry name" value="MFS"/>
    <property type="match status" value="1"/>
</dbReference>
<feature type="transmembrane region" description="Helical" evidence="7">
    <location>
        <begin position="279"/>
        <end position="302"/>
    </location>
</feature>
<feature type="transmembrane region" description="Helical" evidence="7">
    <location>
        <begin position="345"/>
        <end position="364"/>
    </location>
</feature>
<feature type="transmembrane region" description="Helical" evidence="7">
    <location>
        <begin position="58"/>
        <end position="77"/>
    </location>
</feature>
<dbReference type="InterPro" id="IPR011701">
    <property type="entry name" value="MFS"/>
</dbReference>
<organism evidence="9 10">
    <name type="scientific">Pollutimonas bauzanensis</name>
    <dbReference type="NCBI Taxonomy" id="658167"/>
    <lineage>
        <taxon>Bacteria</taxon>
        <taxon>Pseudomonadati</taxon>
        <taxon>Pseudomonadota</taxon>
        <taxon>Betaproteobacteria</taxon>
        <taxon>Burkholderiales</taxon>
        <taxon>Alcaligenaceae</taxon>
        <taxon>Pollutimonas</taxon>
    </lineage>
</organism>
<keyword evidence="10" id="KW-1185">Reference proteome</keyword>
<dbReference type="FunFam" id="1.20.1720.10:FF:000004">
    <property type="entry name" value="EmrB/QacA family drug resistance transporter"/>
    <property type="match status" value="1"/>
</dbReference>